<keyword evidence="3" id="KW-1133">Transmembrane helix</keyword>
<dbReference type="PROSITE" id="PS50873">
    <property type="entry name" value="PEROXIDASE_4"/>
    <property type="match status" value="1"/>
</dbReference>
<dbReference type="GO" id="GO:0004601">
    <property type="term" value="F:peroxidase activity"/>
    <property type="evidence" value="ECO:0000318"/>
    <property type="project" value="GO_Central"/>
</dbReference>
<dbReference type="GeneID" id="107782355"/>
<dbReference type="InterPro" id="IPR010255">
    <property type="entry name" value="Haem_peroxidase_sf"/>
</dbReference>
<dbReference type="InterPro" id="IPR044831">
    <property type="entry name" value="Ccp1-like"/>
</dbReference>
<evidence type="ECO:0000313" key="5">
    <source>
        <dbReference type="Proteomes" id="UP000790787"/>
    </source>
</evidence>
<dbReference type="OMA" id="YATHKED"/>
<keyword evidence="6" id="KW-0575">Peroxidase</keyword>
<dbReference type="STRING" id="4097.A0A1S3Z2Q8"/>
<comment type="similarity">
    <text evidence="2">Belongs to the peroxidase family.</text>
</comment>
<sequence>MAVPVVDAEYRNEIEKARIELQNLIVSKKYSARDLLRLAYACQFSISSAANSHIDDAGSSTSSTDAKIKTQAANNDLRTAIENIKVNHPTITYPDLYQLAGVVAVKALGGPIIEFIPGRKDSSISPNEGCLPDGKQGPKELRDIFHSIGLSEDKDIVALSAGLKLAARADSKSSGVEGPKFDNSYFVKLLKQDSGLLQLPSDKALLEDPKFHSYVLLYEKDQKAFFRDYEESHKKLSELGLPHSSFFRSTLEKGRSALEKGTLAVKNTPVAQRAVGVAVAAAVVIFSFFYLIHRRRASKHSSQQFQ</sequence>
<dbReference type="SUPFAM" id="SSF48113">
    <property type="entry name" value="Heme-dependent peroxidases"/>
    <property type="match status" value="1"/>
</dbReference>
<dbReference type="RefSeq" id="XP_016458715.1">
    <property type="nucleotide sequence ID" value="XM_016603229.2"/>
</dbReference>
<dbReference type="Gene3D" id="1.10.520.10">
    <property type="match status" value="1"/>
</dbReference>
<dbReference type="GO" id="GO:0000302">
    <property type="term" value="P:response to reactive oxygen species"/>
    <property type="evidence" value="ECO:0000318"/>
    <property type="project" value="GO_Central"/>
</dbReference>
<evidence type="ECO:0000256" key="2">
    <source>
        <dbReference type="RuleBase" id="RU004241"/>
    </source>
</evidence>
<dbReference type="AlphaFoldDB" id="A0A1S3Z2Q8"/>
<keyword evidence="3" id="KW-0472">Membrane</keyword>
<name>A0A1S3Z2Q8_TOBAC</name>
<dbReference type="KEGG" id="nta:107782355"/>
<dbReference type="OrthoDB" id="2859658at2759"/>
<feature type="transmembrane region" description="Helical" evidence="3">
    <location>
        <begin position="274"/>
        <end position="292"/>
    </location>
</feature>
<reference evidence="5" key="1">
    <citation type="journal article" date="2014" name="Nat. Commun.">
        <title>The tobacco genome sequence and its comparison with those of tomato and potato.</title>
        <authorList>
            <person name="Sierro N."/>
            <person name="Battey J.N."/>
            <person name="Ouadi S."/>
            <person name="Bakaher N."/>
            <person name="Bovet L."/>
            <person name="Willig A."/>
            <person name="Goepfert S."/>
            <person name="Peitsch M.C."/>
            <person name="Ivanov N.V."/>
        </authorList>
    </citation>
    <scope>NUCLEOTIDE SEQUENCE [LARGE SCALE GENOMIC DNA]</scope>
</reference>
<dbReference type="GO" id="GO:0009507">
    <property type="term" value="C:chloroplast"/>
    <property type="evidence" value="ECO:0000318"/>
    <property type="project" value="GO_Central"/>
</dbReference>
<evidence type="ECO:0000256" key="3">
    <source>
        <dbReference type="SAM" id="Phobius"/>
    </source>
</evidence>
<dbReference type="PRINTS" id="PR00458">
    <property type="entry name" value="PEROXIDASE"/>
</dbReference>
<dbReference type="GO" id="GO:0042744">
    <property type="term" value="P:hydrogen peroxide catabolic process"/>
    <property type="evidence" value="ECO:0000318"/>
    <property type="project" value="GO_Central"/>
</dbReference>
<feature type="domain" description="Plant heme peroxidase family profile" evidence="4">
    <location>
        <begin position="41"/>
        <end position="263"/>
    </location>
</feature>
<dbReference type="RefSeq" id="XP_016458715.1">
    <property type="nucleotide sequence ID" value="XM_016603229.1"/>
</dbReference>
<evidence type="ECO:0000256" key="1">
    <source>
        <dbReference type="ARBA" id="ARBA00023002"/>
    </source>
</evidence>
<dbReference type="Pfam" id="PF00141">
    <property type="entry name" value="peroxidase"/>
    <property type="match status" value="1"/>
</dbReference>
<protein>
    <submittedName>
        <fullName evidence="6">L-ascorbate peroxidase 3</fullName>
    </submittedName>
</protein>
<dbReference type="PANTHER" id="PTHR31356:SF41">
    <property type="entry name" value="L-ASCORBATE PEROXIDASE 3, PEROXISOMAL-LIKE"/>
    <property type="match status" value="1"/>
</dbReference>
<evidence type="ECO:0000259" key="4">
    <source>
        <dbReference type="PROSITE" id="PS50873"/>
    </source>
</evidence>
<accession>A0A1S3Z2Q8</accession>
<dbReference type="Proteomes" id="UP000790787">
    <property type="component" value="Chromosome 3"/>
</dbReference>
<dbReference type="PANTHER" id="PTHR31356">
    <property type="entry name" value="THYLAKOID LUMENAL 29 KDA PROTEIN, CHLOROPLASTIC-RELATED"/>
    <property type="match status" value="1"/>
</dbReference>
<dbReference type="PRINTS" id="PR00459">
    <property type="entry name" value="ASPEROXIDASE"/>
</dbReference>
<reference evidence="6" key="2">
    <citation type="submission" date="2025-08" db="UniProtKB">
        <authorList>
            <consortium name="RefSeq"/>
        </authorList>
    </citation>
    <scope>IDENTIFICATION</scope>
    <source>
        <tissue evidence="6">Leaf</tissue>
    </source>
</reference>
<dbReference type="InterPro" id="IPR002016">
    <property type="entry name" value="Haem_peroxidase"/>
</dbReference>
<dbReference type="PaxDb" id="4097-A0A1S3Z2Q8"/>
<evidence type="ECO:0000313" key="6">
    <source>
        <dbReference type="RefSeq" id="XP_016458715.1"/>
    </source>
</evidence>
<dbReference type="Gene3D" id="1.10.420.10">
    <property type="entry name" value="Peroxidase, domain 2"/>
    <property type="match status" value="1"/>
</dbReference>
<dbReference type="InterPro" id="IPR002207">
    <property type="entry name" value="Peroxidase_I"/>
</dbReference>
<gene>
    <name evidence="6" type="primary">LOC107782355</name>
</gene>
<dbReference type="GO" id="GO:0020037">
    <property type="term" value="F:heme binding"/>
    <property type="evidence" value="ECO:0007669"/>
    <property type="project" value="InterPro"/>
</dbReference>
<keyword evidence="5" id="KW-1185">Reference proteome</keyword>
<dbReference type="GO" id="GO:0034599">
    <property type="term" value="P:cellular response to oxidative stress"/>
    <property type="evidence" value="ECO:0000318"/>
    <property type="project" value="GO_Central"/>
</dbReference>
<keyword evidence="1" id="KW-0560">Oxidoreductase</keyword>
<keyword evidence="3" id="KW-0812">Transmembrane</keyword>
<proteinExistence type="inferred from homology"/>
<organism evidence="5 6">
    <name type="scientific">Nicotiana tabacum</name>
    <name type="common">Common tobacco</name>
    <dbReference type="NCBI Taxonomy" id="4097"/>
    <lineage>
        <taxon>Eukaryota</taxon>
        <taxon>Viridiplantae</taxon>
        <taxon>Streptophyta</taxon>
        <taxon>Embryophyta</taxon>
        <taxon>Tracheophyta</taxon>
        <taxon>Spermatophyta</taxon>
        <taxon>Magnoliopsida</taxon>
        <taxon>eudicotyledons</taxon>
        <taxon>Gunneridae</taxon>
        <taxon>Pentapetalae</taxon>
        <taxon>asterids</taxon>
        <taxon>lamiids</taxon>
        <taxon>Solanales</taxon>
        <taxon>Solanaceae</taxon>
        <taxon>Nicotianoideae</taxon>
        <taxon>Nicotianeae</taxon>
        <taxon>Nicotiana</taxon>
    </lineage>
</organism>
<dbReference type="SMR" id="A0A1S3Z2Q8"/>